<dbReference type="Gene3D" id="3.30.565.10">
    <property type="entry name" value="Histidine kinase-like ATPase, C-terminal domain"/>
    <property type="match status" value="1"/>
</dbReference>
<evidence type="ECO:0000256" key="6">
    <source>
        <dbReference type="SAM" id="Phobius"/>
    </source>
</evidence>
<reference evidence="8 9" key="1">
    <citation type="submission" date="2019-03" db="EMBL/GenBank/DDBJ databases">
        <title>Genomic Encyclopedia of Archaeal and Bacterial Type Strains, Phase II (KMG-II): from individual species to whole genera.</title>
        <authorList>
            <person name="Goeker M."/>
        </authorList>
    </citation>
    <scope>NUCLEOTIDE SEQUENCE [LARGE SCALE GENOMIC DNA]</scope>
    <source>
        <strain evidence="8 9">DSM 15388</strain>
    </source>
</reference>
<dbReference type="SUPFAM" id="SSF52172">
    <property type="entry name" value="CheY-like"/>
    <property type="match status" value="1"/>
</dbReference>
<dbReference type="Gene3D" id="3.40.50.2300">
    <property type="match status" value="1"/>
</dbReference>
<feature type="transmembrane region" description="Helical" evidence="6">
    <location>
        <begin position="29"/>
        <end position="48"/>
    </location>
</feature>
<evidence type="ECO:0000256" key="4">
    <source>
        <dbReference type="ARBA" id="ARBA00023012"/>
    </source>
</evidence>
<sequence>MSFFFQPIYKAQKDRSILKKIDQTLSRQGLPSALLHFVMFIIIEWHLLQSDDAPKLVYLFGLALFVMTAWRFIMIAQFESWYARGPARWREIFIFSGLMHAAIWSVYIVYRLITMPEEPMMLLGILYTSAIAAGGTFVYSLYDKTVRIYLAVLLGPLAIFYLAFQSGPVNLAVGIGVIVTYFYLVGTGARMAELVWSFLSSNHEYKLRLSAFEQAQEASTVQNKTNRRFIRQLLHRVKNPLNGLLGVIGMISVDDNDVENQGMLNIAKRSGYSMLDLITDLEAFIEQRDQSSVPESTVFNLRKTLENALAEMGVKAHEKGRELSYLYQPDVPERIEADPQWISNAFRRMLDFTIDMADQGEITVKIGAQSSHQNELLILNFYFLNSDFDQHDLLAAIERQLDVLPEDEDVADQLTLMVATAQFKALGAQLSTSSKDDLHKISVELPITSTSQQASSFKPAKYMAGKSILLIDLSPQNERSLLAEFTSWNMEVAVWTLDELMQIDTDIETDYVFINVPVDDKKAISQIERINILVARFGGKSHYVLYASELQRKLLDQLTTNFIFVEKPVARDQLLEALREVDEVPVEVPEIAQYRCENSKVLVAEDNLLNQKVVLKLLEQVGVQVDTCVNGEEAVELFEKGQYSFVLMDYQMPRMSGLEATKAIRLLEKEADQHVPIVVMTSEQSAEIERECLTAGVDDFLITPLQYEDLVQVMQRWLG</sequence>
<dbReference type="OrthoDB" id="5711294at2"/>
<comment type="catalytic activity">
    <reaction evidence="1">
        <text>ATP + protein L-histidine = ADP + protein N-phospho-L-histidine.</text>
        <dbReference type="EC" id="2.7.13.3"/>
    </reaction>
</comment>
<evidence type="ECO:0000256" key="3">
    <source>
        <dbReference type="ARBA" id="ARBA00022553"/>
    </source>
</evidence>
<dbReference type="CDD" id="cd00082">
    <property type="entry name" value="HisKA"/>
    <property type="match status" value="1"/>
</dbReference>
<protein>
    <recommendedName>
        <fullName evidence="2">histidine kinase</fullName>
        <ecNumber evidence="2">2.7.13.3</ecNumber>
    </recommendedName>
</protein>
<comment type="caution">
    <text evidence="8">The sequence shown here is derived from an EMBL/GenBank/DDBJ whole genome shotgun (WGS) entry which is preliminary data.</text>
</comment>
<accession>A0A4R3I8T0</accession>
<dbReference type="Proteomes" id="UP000295793">
    <property type="component" value="Unassembled WGS sequence"/>
</dbReference>
<keyword evidence="6" id="KW-1133">Transmembrane helix</keyword>
<dbReference type="GO" id="GO:0000155">
    <property type="term" value="F:phosphorelay sensor kinase activity"/>
    <property type="evidence" value="ECO:0007669"/>
    <property type="project" value="InterPro"/>
</dbReference>
<keyword evidence="6" id="KW-0472">Membrane</keyword>
<evidence type="ECO:0000256" key="2">
    <source>
        <dbReference type="ARBA" id="ARBA00012438"/>
    </source>
</evidence>
<gene>
    <name evidence="8" type="ORF">BCF53_103205</name>
</gene>
<evidence type="ECO:0000256" key="5">
    <source>
        <dbReference type="PROSITE-ProRule" id="PRU00169"/>
    </source>
</evidence>
<feature type="modified residue" description="4-aspartylphosphate" evidence="5">
    <location>
        <position position="649"/>
    </location>
</feature>
<evidence type="ECO:0000256" key="1">
    <source>
        <dbReference type="ARBA" id="ARBA00000085"/>
    </source>
</evidence>
<dbReference type="InterPro" id="IPR011006">
    <property type="entry name" value="CheY-like_superfamily"/>
</dbReference>
<keyword evidence="6" id="KW-0812">Transmembrane</keyword>
<name>A0A4R3I8T0_9GAMM</name>
<dbReference type="Pfam" id="PF00512">
    <property type="entry name" value="HisKA"/>
    <property type="match status" value="1"/>
</dbReference>
<evidence type="ECO:0000313" key="9">
    <source>
        <dbReference type="Proteomes" id="UP000295793"/>
    </source>
</evidence>
<evidence type="ECO:0000259" key="7">
    <source>
        <dbReference type="PROSITE" id="PS50110"/>
    </source>
</evidence>
<keyword evidence="4" id="KW-0902">Two-component regulatory system</keyword>
<dbReference type="Gene3D" id="1.10.287.130">
    <property type="match status" value="1"/>
</dbReference>
<dbReference type="SUPFAM" id="SSF47384">
    <property type="entry name" value="Homodimeric domain of signal transducing histidine kinase"/>
    <property type="match status" value="1"/>
</dbReference>
<dbReference type="SMART" id="SM00388">
    <property type="entry name" value="HisKA"/>
    <property type="match status" value="1"/>
</dbReference>
<keyword evidence="3 5" id="KW-0597">Phosphoprotein</keyword>
<dbReference type="CDD" id="cd17546">
    <property type="entry name" value="REC_hyHK_CKI1_RcsC-like"/>
    <property type="match status" value="1"/>
</dbReference>
<organism evidence="8 9">
    <name type="scientific">Reinekea marinisedimentorum</name>
    <dbReference type="NCBI Taxonomy" id="230495"/>
    <lineage>
        <taxon>Bacteria</taxon>
        <taxon>Pseudomonadati</taxon>
        <taxon>Pseudomonadota</taxon>
        <taxon>Gammaproteobacteria</taxon>
        <taxon>Oceanospirillales</taxon>
        <taxon>Saccharospirillaceae</taxon>
        <taxon>Reinekea</taxon>
    </lineage>
</organism>
<feature type="transmembrane region" description="Helical" evidence="6">
    <location>
        <begin position="55"/>
        <end position="73"/>
    </location>
</feature>
<dbReference type="InterPro" id="IPR036097">
    <property type="entry name" value="HisK_dim/P_sf"/>
</dbReference>
<dbReference type="EC" id="2.7.13.3" evidence="2"/>
<feature type="transmembrane region" description="Helical" evidence="6">
    <location>
        <begin position="120"/>
        <end position="142"/>
    </location>
</feature>
<dbReference type="AlphaFoldDB" id="A0A4R3I8T0"/>
<dbReference type="SMART" id="SM00448">
    <property type="entry name" value="REC"/>
    <property type="match status" value="1"/>
</dbReference>
<dbReference type="EMBL" id="SLZR01000003">
    <property type="protein sequence ID" value="TCS42544.1"/>
    <property type="molecule type" value="Genomic_DNA"/>
</dbReference>
<dbReference type="Pfam" id="PF00072">
    <property type="entry name" value="Response_reg"/>
    <property type="match status" value="1"/>
</dbReference>
<dbReference type="PANTHER" id="PTHR45339:SF1">
    <property type="entry name" value="HYBRID SIGNAL TRANSDUCTION HISTIDINE KINASE J"/>
    <property type="match status" value="1"/>
</dbReference>
<feature type="transmembrane region" description="Helical" evidence="6">
    <location>
        <begin position="148"/>
        <end position="164"/>
    </location>
</feature>
<keyword evidence="9" id="KW-1185">Reference proteome</keyword>
<evidence type="ECO:0000313" key="8">
    <source>
        <dbReference type="EMBL" id="TCS42544.1"/>
    </source>
</evidence>
<dbReference type="InterPro" id="IPR001789">
    <property type="entry name" value="Sig_transdc_resp-reg_receiver"/>
</dbReference>
<dbReference type="InterPro" id="IPR003661">
    <property type="entry name" value="HisK_dim/P_dom"/>
</dbReference>
<dbReference type="InterPro" id="IPR036890">
    <property type="entry name" value="HATPase_C_sf"/>
</dbReference>
<feature type="transmembrane region" description="Helical" evidence="6">
    <location>
        <begin position="93"/>
        <end position="113"/>
    </location>
</feature>
<feature type="domain" description="Response regulatory" evidence="7">
    <location>
        <begin position="600"/>
        <end position="718"/>
    </location>
</feature>
<proteinExistence type="predicted"/>
<dbReference type="PROSITE" id="PS50110">
    <property type="entry name" value="RESPONSE_REGULATORY"/>
    <property type="match status" value="1"/>
</dbReference>
<dbReference type="PANTHER" id="PTHR45339">
    <property type="entry name" value="HYBRID SIGNAL TRANSDUCTION HISTIDINE KINASE J"/>
    <property type="match status" value="1"/>
</dbReference>